<protein>
    <recommendedName>
        <fullName evidence="8">mitogen-activated protein kinase kinase</fullName>
        <ecNumber evidence="8">2.7.12.2</ecNumber>
    </recommendedName>
</protein>
<evidence type="ECO:0000256" key="6">
    <source>
        <dbReference type="ARBA" id="ARBA00022840"/>
    </source>
</evidence>
<keyword evidence="13" id="KW-1185">Reference proteome</keyword>
<evidence type="ECO:0000256" key="3">
    <source>
        <dbReference type="ARBA" id="ARBA00022679"/>
    </source>
</evidence>
<dbReference type="PROSITE" id="PS00108">
    <property type="entry name" value="PROTEIN_KINASE_ST"/>
    <property type="match status" value="1"/>
</dbReference>
<evidence type="ECO:0000256" key="10">
    <source>
        <dbReference type="SAM" id="MobiDB-lite"/>
    </source>
</evidence>
<evidence type="ECO:0000256" key="1">
    <source>
        <dbReference type="ARBA" id="ARBA00022527"/>
    </source>
</evidence>
<accession>A0AA48IHR6</accession>
<dbReference type="InterPro" id="IPR000719">
    <property type="entry name" value="Prot_kinase_dom"/>
</dbReference>
<dbReference type="GeneID" id="85491294"/>
<dbReference type="Pfam" id="PF00069">
    <property type="entry name" value="Pkinase"/>
    <property type="match status" value="1"/>
</dbReference>
<dbReference type="Proteomes" id="UP001233271">
    <property type="component" value="Chromosome 1"/>
</dbReference>
<name>A0AA48IHR6_9TREE</name>
<dbReference type="SMART" id="SM00220">
    <property type="entry name" value="S_TKc"/>
    <property type="match status" value="1"/>
</dbReference>
<evidence type="ECO:0000256" key="7">
    <source>
        <dbReference type="ARBA" id="ARBA00038035"/>
    </source>
</evidence>
<feature type="region of interest" description="Disordered" evidence="10">
    <location>
        <begin position="1"/>
        <end position="30"/>
    </location>
</feature>
<reference evidence="12" key="1">
    <citation type="journal article" date="2023" name="BMC Genomics">
        <title>Chromosome-level genome assemblies of Cutaneotrichosporon spp. (Trichosporonales, Basidiomycota) reveal imbalanced evolution between nucleotide sequences and chromosome synteny.</title>
        <authorList>
            <person name="Kobayashi Y."/>
            <person name="Kayamori A."/>
            <person name="Aoki K."/>
            <person name="Shiwa Y."/>
            <person name="Matsutani M."/>
            <person name="Fujita N."/>
            <person name="Sugita T."/>
            <person name="Iwasaki W."/>
            <person name="Tanaka N."/>
            <person name="Takashima M."/>
        </authorList>
    </citation>
    <scope>NUCLEOTIDE SEQUENCE</scope>
    <source>
        <strain evidence="12">HIS019</strain>
    </source>
</reference>
<dbReference type="InterPro" id="IPR011009">
    <property type="entry name" value="Kinase-like_dom_sf"/>
</dbReference>
<comment type="similarity">
    <text evidence="7">Belongs to the protein kinase superfamily. STE Ser/Thr protein kinase family. MAP kinase kinase subfamily.</text>
</comment>
<dbReference type="GO" id="GO:0071474">
    <property type="term" value="P:cellular hyperosmotic response"/>
    <property type="evidence" value="ECO:0007669"/>
    <property type="project" value="TreeGrafter"/>
</dbReference>
<dbReference type="FunFam" id="3.30.200.20:FF:000341">
    <property type="entry name" value="MAP kinase kinase PBS2"/>
    <property type="match status" value="1"/>
</dbReference>
<evidence type="ECO:0000256" key="5">
    <source>
        <dbReference type="ARBA" id="ARBA00022777"/>
    </source>
</evidence>
<dbReference type="PROSITE" id="PS50011">
    <property type="entry name" value="PROTEIN_KINASE_DOM"/>
    <property type="match status" value="1"/>
</dbReference>
<evidence type="ECO:0000313" key="13">
    <source>
        <dbReference type="Proteomes" id="UP001233271"/>
    </source>
</evidence>
<dbReference type="Gene3D" id="1.10.510.10">
    <property type="entry name" value="Transferase(Phosphotransferase) domain 1"/>
    <property type="match status" value="1"/>
</dbReference>
<evidence type="ECO:0000256" key="4">
    <source>
        <dbReference type="ARBA" id="ARBA00022741"/>
    </source>
</evidence>
<evidence type="ECO:0000313" key="12">
    <source>
        <dbReference type="EMBL" id="BEI87423.1"/>
    </source>
</evidence>
<dbReference type="PROSITE" id="PS00107">
    <property type="entry name" value="PROTEIN_KINASE_ATP"/>
    <property type="match status" value="1"/>
</dbReference>
<feature type="region of interest" description="Disordered" evidence="10">
    <location>
        <begin position="94"/>
        <end position="192"/>
    </location>
</feature>
<dbReference type="SUPFAM" id="SSF56112">
    <property type="entry name" value="Protein kinase-like (PK-like)"/>
    <property type="match status" value="1"/>
</dbReference>
<dbReference type="AlphaFoldDB" id="A0AA48IHR6"/>
<dbReference type="KEGG" id="ccac:CcaHIS019_0101410"/>
<sequence>MSIDKTSPLPVDLAPTAAPANNAGLPIGTDSVLSSAANAANPTATDNSAPDAEFDALHIDSKCEANADHLEEHDRTENAPADAPRLAAPQLASNAAPGLPASASRSAEHSGCPVPPSSATSSFPPGSAHVTAGAHAATPPTSLRLPADGAPAAADRPPVPMPSAHSVHPGMRPPQDPVGGVRPPAGRGMAGPMGMRAPMGGPMGMGGRGAQVPIQTRLPPSLQAKMDKLAAQRSGAPSPSANSGMGPAPAATSMGALLRQQAFRAGQPGAQQGPNAGPLGLAARRAAAGRMTLNAPPGAPAGRGGLVAARGGIAGRRGPPGGLSLAQMGGPAPEESKFKDFGTIVDPNGSLKFSKAILHAGGVDFGDGQSFKINMDEIEVLGELGKGNYGSVQKVFHRPTGVTMAMKEIRLELDESKLNGIIMELDILHRAASPEIVEFYGAFTIESCVYYCMEFMDAGSLDKLTSTGGQTPNDLLAPGELLVPEPVLRRITAGIVRGLRFLKDELQIMHRDVKPTNVLMNRKGEVKLCDFGVSGQLEKSLAKTNIGCQSYMAPERIRGESQNQVSTYTVSSDVWSVGLSIIELAKGCYPYPPETFSNVFAQLTAIVNGPAPTLPPGYSDDANDFIAKCLLKDPAARPTYGELLQHPFLLADKDSDVDMVAWVAHTLERQAKRVVIPLAEVAS</sequence>
<evidence type="ECO:0000256" key="9">
    <source>
        <dbReference type="PROSITE-ProRule" id="PRU10141"/>
    </source>
</evidence>
<dbReference type="GO" id="GO:0005524">
    <property type="term" value="F:ATP binding"/>
    <property type="evidence" value="ECO:0007669"/>
    <property type="project" value="UniProtKB-UniRule"/>
</dbReference>
<dbReference type="GO" id="GO:0038066">
    <property type="term" value="P:p38MAPK cascade"/>
    <property type="evidence" value="ECO:0007669"/>
    <property type="project" value="UniProtKB-ARBA"/>
</dbReference>
<feature type="binding site" evidence="9">
    <location>
        <position position="407"/>
    </location>
    <ligand>
        <name>ATP</name>
        <dbReference type="ChEBI" id="CHEBI:30616"/>
    </ligand>
</feature>
<dbReference type="GO" id="GO:0004708">
    <property type="term" value="F:MAP kinase kinase activity"/>
    <property type="evidence" value="ECO:0007669"/>
    <property type="project" value="UniProtKB-EC"/>
</dbReference>
<dbReference type="GO" id="GO:0005737">
    <property type="term" value="C:cytoplasm"/>
    <property type="evidence" value="ECO:0007669"/>
    <property type="project" value="UniProtKB-ARBA"/>
</dbReference>
<keyword evidence="3" id="KW-0808">Transferase</keyword>
<dbReference type="GO" id="GO:0032991">
    <property type="term" value="C:protein-containing complex"/>
    <property type="evidence" value="ECO:0007669"/>
    <property type="project" value="UniProtKB-ARBA"/>
</dbReference>
<feature type="domain" description="Protein kinase" evidence="11">
    <location>
        <begin position="378"/>
        <end position="649"/>
    </location>
</feature>
<dbReference type="InterPro" id="IPR008271">
    <property type="entry name" value="Ser/Thr_kinase_AS"/>
</dbReference>
<evidence type="ECO:0000256" key="8">
    <source>
        <dbReference type="ARBA" id="ARBA00038999"/>
    </source>
</evidence>
<dbReference type="GO" id="GO:0004674">
    <property type="term" value="F:protein serine/threonine kinase activity"/>
    <property type="evidence" value="ECO:0007669"/>
    <property type="project" value="UniProtKB-KW"/>
</dbReference>
<keyword evidence="5" id="KW-0418">Kinase</keyword>
<dbReference type="RefSeq" id="XP_060452689.1">
    <property type="nucleotide sequence ID" value="XM_060597023.1"/>
</dbReference>
<feature type="compositionally biased region" description="Low complexity" evidence="10">
    <location>
        <begin position="177"/>
        <end position="192"/>
    </location>
</feature>
<dbReference type="PANTHER" id="PTHR48013:SF25">
    <property type="entry name" value="MAP KINASE KINASE PBS2"/>
    <property type="match status" value="1"/>
</dbReference>
<gene>
    <name evidence="12" type="primary">wis1</name>
    <name evidence="12" type="ORF">CcaverHIS019_0101410</name>
</gene>
<dbReference type="EMBL" id="AP028212">
    <property type="protein sequence ID" value="BEI87423.1"/>
    <property type="molecule type" value="Genomic_DNA"/>
</dbReference>
<feature type="compositionally biased region" description="Low complexity" evidence="10">
    <location>
        <begin position="146"/>
        <end position="156"/>
    </location>
</feature>
<keyword evidence="4 9" id="KW-0547">Nucleotide-binding</keyword>
<evidence type="ECO:0000259" key="11">
    <source>
        <dbReference type="PROSITE" id="PS50011"/>
    </source>
</evidence>
<dbReference type="Gene3D" id="3.30.200.20">
    <property type="entry name" value="Phosphorylase Kinase, domain 1"/>
    <property type="match status" value="1"/>
</dbReference>
<keyword evidence="6 9" id="KW-0067">ATP-binding</keyword>
<dbReference type="EC" id="2.7.12.2" evidence="8"/>
<proteinExistence type="inferred from homology"/>
<organism evidence="12 13">
    <name type="scientific">Cutaneotrichosporon cavernicola</name>
    <dbReference type="NCBI Taxonomy" id="279322"/>
    <lineage>
        <taxon>Eukaryota</taxon>
        <taxon>Fungi</taxon>
        <taxon>Dikarya</taxon>
        <taxon>Basidiomycota</taxon>
        <taxon>Agaricomycotina</taxon>
        <taxon>Tremellomycetes</taxon>
        <taxon>Trichosporonales</taxon>
        <taxon>Trichosporonaceae</taxon>
        <taxon>Cutaneotrichosporon</taxon>
    </lineage>
</organism>
<dbReference type="PANTHER" id="PTHR48013">
    <property type="entry name" value="DUAL SPECIFICITY MITOGEN-ACTIVATED PROTEIN KINASE KINASE 5-RELATED"/>
    <property type="match status" value="1"/>
</dbReference>
<dbReference type="InterPro" id="IPR017441">
    <property type="entry name" value="Protein_kinase_ATP_BS"/>
</dbReference>
<evidence type="ECO:0000256" key="2">
    <source>
        <dbReference type="ARBA" id="ARBA00022553"/>
    </source>
</evidence>
<keyword evidence="1" id="KW-0723">Serine/threonine-protein kinase</keyword>
<keyword evidence="2" id="KW-0597">Phosphoprotein</keyword>